<evidence type="ECO:0000313" key="3">
    <source>
        <dbReference type="Proteomes" id="UP000093352"/>
    </source>
</evidence>
<proteinExistence type="predicted"/>
<dbReference type="GO" id="GO:0003677">
    <property type="term" value="F:DNA binding"/>
    <property type="evidence" value="ECO:0007669"/>
    <property type="project" value="InterPro"/>
</dbReference>
<dbReference type="EMBL" id="MBEW02000006">
    <property type="protein sequence ID" value="RDY21606.1"/>
    <property type="molecule type" value="Genomic_DNA"/>
</dbReference>
<reference evidence="2 3" key="1">
    <citation type="journal article" date="2016" name="Genome Announc.">
        <title>Draft Genome Sequence of Criibacterium bergeronii gen. nov., sp. nov., Strain CCRI-22567T, Isolated from a Vaginal Sample from a Woman with Bacterial Vaginosis.</title>
        <authorList>
            <person name="Maheux A.F."/>
            <person name="Berube E."/>
            <person name="Boudreau D.K."/>
            <person name="Raymond F."/>
            <person name="Corbeil J."/>
            <person name="Roy P.H."/>
            <person name="Boissinot M."/>
            <person name="Omar R.F."/>
        </authorList>
    </citation>
    <scope>NUCLEOTIDE SEQUENCE [LARGE SCALE GENOMIC DNA]</scope>
    <source>
        <strain evidence="2 3">CCRI-22567</strain>
    </source>
</reference>
<evidence type="ECO:0000259" key="1">
    <source>
        <dbReference type="PROSITE" id="PS50943"/>
    </source>
</evidence>
<accession>A0A371IME5</accession>
<sequence>MSLNCNHQRYDFKPFGQAIKSTREKKGLTRKELAAQIRISPRYIASIQNSGQTPSLQVFYRLITCLDMSVDQFFFPEKVIAKTTQRRQLDALLDNISENGLRIITAVAKEIADTEQKNSLK</sequence>
<gene>
    <name evidence="2" type="ORF">BBG48_004020</name>
</gene>
<dbReference type="InterPro" id="IPR041511">
    <property type="entry name" value="DBD_HTH"/>
</dbReference>
<dbReference type="Pfam" id="PF01381">
    <property type="entry name" value="HTH_3"/>
    <property type="match status" value="1"/>
</dbReference>
<dbReference type="AlphaFoldDB" id="A0A371IME5"/>
<evidence type="ECO:0000313" key="2">
    <source>
        <dbReference type="EMBL" id="RDY21606.1"/>
    </source>
</evidence>
<dbReference type="RefSeq" id="WP_068912825.1">
    <property type="nucleotide sequence ID" value="NZ_MBEW02000006.1"/>
</dbReference>
<dbReference type="SUPFAM" id="SSF47413">
    <property type="entry name" value="lambda repressor-like DNA-binding domains"/>
    <property type="match status" value="1"/>
</dbReference>
<protein>
    <submittedName>
        <fullName evidence="2">Helix-turn-helix domain-containing protein</fullName>
    </submittedName>
</protein>
<dbReference type="SMART" id="SM00530">
    <property type="entry name" value="HTH_XRE"/>
    <property type="match status" value="1"/>
</dbReference>
<dbReference type="STRING" id="1871336.BBG48_02030"/>
<dbReference type="Gene3D" id="6.10.140.640">
    <property type="match status" value="1"/>
</dbReference>
<dbReference type="Proteomes" id="UP000093352">
    <property type="component" value="Unassembled WGS sequence"/>
</dbReference>
<comment type="caution">
    <text evidence="2">The sequence shown here is derived from an EMBL/GenBank/DDBJ whole genome shotgun (WGS) entry which is preliminary data.</text>
</comment>
<dbReference type="InterPro" id="IPR001387">
    <property type="entry name" value="Cro/C1-type_HTH"/>
</dbReference>
<dbReference type="PROSITE" id="PS50943">
    <property type="entry name" value="HTH_CROC1"/>
    <property type="match status" value="1"/>
</dbReference>
<dbReference type="InterPro" id="IPR010982">
    <property type="entry name" value="Lambda_DNA-bd_dom_sf"/>
</dbReference>
<dbReference type="Gene3D" id="1.10.260.40">
    <property type="entry name" value="lambda repressor-like DNA-binding domains"/>
    <property type="match status" value="1"/>
</dbReference>
<name>A0A371IME5_9FIRM</name>
<feature type="domain" description="HTH cro/C1-type" evidence="1">
    <location>
        <begin position="19"/>
        <end position="73"/>
    </location>
</feature>
<organism evidence="2 3">
    <name type="scientific">Criibacterium bergeronii</name>
    <dbReference type="NCBI Taxonomy" id="1871336"/>
    <lineage>
        <taxon>Bacteria</taxon>
        <taxon>Bacillati</taxon>
        <taxon>Bacillota</taxon>
        <taxon>Clostridia</taxon>
        <taxon>Peptostreptococcales</taxon>
        <taxon>Filifactoraceae</taxon>
        <taxon>Criibacterium</taxon>
    </lineage>
</organism>
<keyword evidence="3" id="KW-1185">Reference proteome</keyword>
<dbReference type="Pfam" id="PF18430">
    <property type="entry name" value="DBD_HTH"/>
    <property type="match status" value="1"/>
</dbReference>
<dbReference type="CDD" id="cd00093">
    <property type="entry name" value="HTH_XRE"/>
    <property type="match status" value="1"/>
</dbReference>